<dbReference type="HAMAP" id="MF_00097">
    <property type="entry name" value="TMP_synthase"/>
    <property type="match status" value="1"/>
</dbReference>
<dbReference type="NCBIfam" id="TIGR00693">
    <property type="entry name" value="thiE"/>
    <property type="match status" value="1"/>
</dbReference>
<dbReference type="InterPro" id="IPR022998">
    <property type="entry name" value="ThiamineP_synth_TenI"/>
</dbReference>
<reference evidence="13 14" key="1">
    <citation type="submission" date="2018-04" db="EMBL/GenBank/DDBJ databases">
        <title>Genomic Encyclopedia of Archaeal and Bacterial Type Strains, Phase II (KMG-II): from individual species to whole genera.</title>
        <authorList>
            <person name="Goeker M."/>
        </authorList>
    </citation>
    <scope>NUCLEOTIDE SEQUENCE [LARGE SCALE GENOMIC DNA]</scope>
    <source>
        <strain evidence="13 14">DSM 5822</strain>
    </source>
</reference>
<keyword evidence="5 9" id="KW-0784">Thiamine biosynthesis</keyword>
<dbReference type="SUPFAM" id="SSF51391">
    <property type="entry name" value="Thiamin phosphate synthase"/>
    <property type="match status" value="1"/>
</dbReference>
<name>A0A2T5IWT3_9GAMM</name>
<dbReference type="GO" id="GO:0009228">
    <property type="term" value="P:thiamine biosynthetic process"/>
    <property type="evidence" value="ECO:0007669"/>
    <property type="project" value="UniProtKB-KW"/>
</dbReference>
<dbReference type="UniPathway" id="UPA00060">
    <property type="reaction ID" value="UER00141"/>
</dbReference>
<dbReference type="GO" id="GO:0005737">
    <property type="term" value="C:cytoplasm"/>
    <property type="evidence" value="ECO:0007669"/>
    <property type="project" value="TreeGrafter"/>
</dbReference>
<evidence type="ECO:0000256" key="3">
    <source>
        <dbReference type="ARBA" id="ARBA00022723"/>
    </source>
</evidence>
<comment type="catalytic activity">
    <reaction evidence="8 9 10">
        <text>2-[(2R,5Z)-2-carboxy-4-methylthiazol-5(2H)-ylidene]ethyl phosphate + 4-amino-2-methyl-5-(diphosphooxymethyl)pyrimidine + 2 H(+) = thiamine phosphate + CO2 + diphosphate</text>
        <dbReference type="Rhea" id="RHEA:47844"/>
        <dbReference type="ChEBI" id="CHEBI:15378"/>
        <dbReference type="ChEBI" id="CHEBI:16526"/>
        <dbReference type="ChEBI" id="CHEBI:33019"/>
        <dbReference type="ChEBI" id="CHEBI:37575"/>
        <dbReference type="ChEBI" id="CHEBI:57841"/>
        <dbReference type="ChEBI" id="CHEBI:62899"/>
        <dbReference type="EC" id="2.5.1.3"/>
    </reaction>
</comment>
<evidence type="ECO:0000256" key="6">
    <source>
        <dbReference type="ARBA" id="ARBA00047334"/>
    </source>
</evidence>
<feature type="binding site" evidence="9">
    <location>
        <begin position="34"/>
        <end position="38"/>
    </location>
    <ligand>
        <name>4-amino-2-methyl-5-(diphosphooxymethyl)pyrimidine</name>
        <dbReference type="ChEBI" id="CHEBI:57841"/>
    </ligand>
</feature>
<feature type="binding site" evidence="9">
    <location>
        <position position="67"/>
    </location>
    <ligand>
        <name>Mg(2+)</name>
        <dbReference type="ChEBI" id="CHEBI:18420"/>
    </ligand>
</feature>
<dbReference type="InterPro" id="IPR036206">
    <property type="entry name" value="ThiamineP_synth_sf"/>
</dbReference>
<comment type="function">
    <text evidence="9">Condenses 4-methyl-5-(beta-hydroxyethyl)thiazole monophosphate (THZ-P) and 2-methyl-4-amino-5-hydroxymethyl pyrimidine pyrophosphate (HMP-PP) to form thiamine monophosphate (TMP).</text>
</comment>
<comment type="pathway">
    <text evidence="1 9 11">Cofactor biosynthesis; thiamine diphosphate biosynthesis; thiamine phosphate from 4-amino-2-methyl-5-diphosphomethylpyrimidine and 4-methyl-5-(2-phosphoethyl)-thiazole: step 1/1.</text>
</comment>
<dbReference type="CDD" id="cd00564">
    <property type="entry name" value="TMP_TenI"/>
    <property type="match status" value="1"/>
</dbReference>
<evidence type="ECO:0000256" key="2">
    <source>
        <dbReference type="ARBA" id="ARBA00022679"/>
    </source>
</evidence>
<feature type="binding site" evidence="9">
    <location>
        <begin position="180"/>
        <end position="181"/>
    </location>
    <ligand>
        <name>2-[(2R,5Z)-2-carboxy-4-methylthiazol-5(2H)-ylidene]ethyl phosphate</name>
        <dbReference type="ChEBI" id="CHEBI:62899"/>
    </ligand>
</feature>
<dbReference type="Pfam" id="PF02581">
    <property type="entry name" value="TMP-TENI"/>
    <property type="match status" value="1"/>
</dbReference>
<evidence type="ECO:0000256" key="10">
    <source>
        <dbReference type="RuleBase" id="RU003826"/>
    </source>
</evidence>
<dbReference type="GO" id="GO:0009229">
    <property type="term" value="P:thiamine diphosphate biosynthetic process"/>
    <property type="evidence" value="ECO:0007669"/>
    <property type="project" value="UniProtKB-UniRule"/>
</dbReference>
<dbReference type="InterPro" id="IPR034291">
    <property type="entry name" value="TMP_synthase"/>
</dbReference>
<dbReference type="EMBL" id="QAON01000012">
    <property type="protein sequence ID" value="PTQ88397.1"/>
    <property type="molecule type" value="Genomic_DNA"/>
</dbReference>
<dbReference type="EC" id="2.5.1.3" evidence="9"/>
<dbReference type="OrthoDB" id="9812206at2"/>
<comment type="cofactor">
    <cofactor evidence="9">
        <name>Mg(2+)</name>
        <dbReference type="ChEBI" id="CHEBI:18420"/>
    </cofactor>
    <text evidence="9">Binds 1 Mg(2+) ion per subunit.</text>
</comment>
<evidence type="ECO:0000313" key="13">
    <source>
        <dbReference type="EMBL" id="PTQ88397.1"/>
    </source>
</evidence>
<dbReference type="PANTHER" id="PTHR20857:SF15">
    <property type="entry name" value="THIAMINE-PHOSPHATE SYNTHASE"/>
    <property type="match status" value="1"/>
</dbReference>
<dbReference type="PANTHER" id="PTHR20857">
    <property type="entry name" value="THIAMINE-PHOSPHATE PYROPHOSPHORYLASE"/>
    <property type="match status" value="1"/>
</dbReference>
<sequence>MKHGVYVITDSLLLHGRLLEAVEQALIGGANLVQYRAKQATASTRYQEAFALKSLCVAYEVPLIINDDLDLAARLKVGVHLGRGDGAIELARQRLGDKAIIGATCHNSLEFAAQAVDAGASYLAFGAFYPSPSKPLASLADINILRQAQVFNLPLVAIGGITLDNAPPLITAGANYLAMISEIFAKPNTEIAPHTAAFRHLF</sequence>
<keyword evidence="4 9" id="KW-0460">Magnesium</keyword>
<evidence type="ECO:0000256" key="11">
    <source>
        <dbReference type="RuleBase" id="RU004253"/>
    </source>
</evidence>
<feature type="binding site" evidence="9">
    <location>
        <position position="85"/>
    </location>
    <ligand>
        <name>Mg(2+)</name>
        <dbReference type="ChEBI" id="CHEBI:18420"/>
    </ligand>
</feature>
<feature type="binding site" evidence="9">
    <location>
        <position position="134"/>
    </location>
    <ligand>
        <name>4-amino-2-methyl-5-(diphosphooxymethyl)pyrimidine</name>
        <dbReference type="ChEBI" id="CHEBI:57841"/>
    </ligand>
</feature>
<evidence type="ECO:0000256" key="9">
    <source>
        <dbReference type="HAMAP-Rule" id="MF_00097"/>
    </source>
</evidence>
<keyword evidence="2 9" id="KW-0808">Transferase</keyword>
<proteinExistence type="inferred from homology"/>
<dbReference type="InterPro" id="IPR013785">
    <property type="entry name" value="Aldolase_TIM"/>
</dbReference>
<evidence type="ECO:0000256" key="4">
    <source>
        <dbReference type="ARBA" id="ARBA00022842"/>
    </source>
</evidence>
<evidence type="ECO:0000256" key="1">
    <source>
        <dbReference type="ARBA" id="ARBA00005165"/>
    </source>
</evidence>
<accession>A0A2T5IWT3</accession>
<dbReference type="AlphaFoldDB" id="A0A2T5IWT3"/>
<comment type="caution">
    <text evidence="13">The sequence shown here is derived from an EMBL/GenBank/DDBJ whole genome shotgun (WGS) entry which is preliminary data.</text>
</comment>
<dbReference type="Proteomes" id="UP000244223">
    <property type="component" value="Unassembled WGS sequence"/>
</dbReference>
<organism evidence="13 14">
    <name type="scientific">Agitococcus lubricus</name>
    <dbReference type="NCBI Taxonomy" id="1077255"/>
    <lineage>
        <taxon>Bacteria</taxon>
        <taxon>Pseudomonadati</taxon>
        <taxon>Pseudomonadota</taxon>
        <taxon>Gammaproteobacteria</taxon>
        <taxon>Moraxellales</taxon>
        <taxon>Moraxellaceae</taxon>
        <taxon>Agitococcus</taxon>
    </lineage>
</organism>
<comment type="catalytic activity">
    <reaction evidence="6 9 10">
        <text>4-methyl-5-(2-phosphooxyethyl)-thiazole + 4-amino-2-methyl-5-(diphosphooxymethyl)pyrimidine + H(+) = thiamine phosphate + diphosphate</text>
        <dbReference type="Rhea" id="RHEA:22328"/>
        <dbReference type="ChEBI" id="CHEBI:15378"/>
        <dbReference type="ChEBI" id="CHEBI:33019"/>
        <dbReference type="ChEBI" id="CHEBI:37575"/>
        <dbReference type="ChEBI" id="CHEBI:57841"/>
        <dbReference type="ChEBI" id="CHEBI:58296"/>
        <dbReference type="EC" id="2.5.1.3"/>
    </reaction>
</comment>
<evidence type="ECO:0000313" key="14">
    <source>
        <dbReference type="Proteomes" id="UP000244223"/>
    </source>
</evidence>
<dbReference type="GO" id="GO:0004789">
    <property type="term" value="F:thiamine-phosphate diphosphorylase activity"/>
    <property type="evidence" value="ECO:0007669"/>
    <property type="project" value="UniProtKB-UniRule"/>
</dbReference>
<feature type="binding site" evidence="9">
    <location>
        <position position="160"/>
    </location>
    <ligand>
        <name>2-[(2R,5Z)-2-carboxy-4-methylthiazol-5(2H)-ylidene]ethyl phosphate</name>
        <dbReference type="ChEBI" id="CHEBI:62899"/>
    </ligand>
</feature>
<gene>
    <name evidence="9" type="primary">thiE</name>
    <name evidence="13" type="ORF">C8N29_11242</name>
</gene>
<evidence type="ECO:0000256" key="5">
    <source>
        <dbReference type="ARBA" id="ARBA00022977"/>
    </source>
</evidence>
<feature type="binding site" evidence="9">
    <location>
        <position position="66"/>
    </location>
    <ligand>
        <name>4-amino-2-methyl-5-(diphosphooxymethyl)pyrimidine</name>
        <dbReference type="ChEBI" id="CHEBI:57841"/>
    </ligand>
</feature>
<evidence type="ECO:0000259" key="12">
    <source>
        <dbReference type="Pfam" id="PF02581"/>
    </source>
</evidence>
<evidence type="ECO:0000256" key="7">
    <source>
        <dbReference type="ARBA" id="ARBA00047851"/>
    </source>
</evidence>
<evidence type="ECO:0000256" key="8">
    <source>
        <dbReference type="ARBA" id="ARBA00047883"/>
    </source>
</evidence>
<comment type="similarity">
    <text evidence="9 10">Belongs to the thiamine-phosphate synthase family.</text>
</comment>
<protein>
    <recommendedName>
        <fullName evidence="9">Thiamine-phosphate synthase</fullName>
        <shortName evidence="9">TP synthase</shortName>
        <shortName evidence="9">TPS</shortName>
        <ecNumber evidence="9">2.5.1.3</ecNumber>
    </recommendedName>
    <alternativeName>
        <fullName evidence="9">Thiamine-phosphate pyrophosphorylase</fullName>
        <shortName evidence="9">TMP pyrophosphorylase</shortName>
        <shortName evidence="9">TMP-PPase</shortName>
    </alternativeName>
</protein>
<dbReference type="GO" id="GO:0000287">
    <property type="term" value="F:magnesium ion binding"/>
    <property type="evidence" value="ECO:0007669"/>
    <property type="project" value="UniProtKB-UniRule"/>
</dbReference>
<keyword evidence="14" id="KW-1185">Reference proteome</keyword>
<keyword evidence="3 9" id="KW-0479">Metal-binding</keyword>
<feature type="domain" description="Thiamine phosphate synthase/TenI" evidence="12">
    <location>
        <begin position="5"/>
        <end position="183"/>
    </location>
</feature>
<feature type="binding site" evidence="9">
    <location>
        <begin position="131"/>
        <end position="133"/>
    </location>
    <ligand>
        <name>2-[(2R,5Z)-2-carboxy-4-methylthiazol-5(2H)-ylidene]ethyl phosphate</name>
        <dbReference type="ChEBI" id="CHEBI:62899"/>
    </ligand>
</feature>
<feature type="binding site" evidence="9">
    <location>
        <position position="104"/>
    </location>
    <ligand>
        <name>4-amino-2-methyl-5-(diphosphooxymethyl)pyrimidine</name>
        <dbReference type="ChEBI" id="CHEBI:57841"/>
    </ligand>
</feature>
<dbReference type="Gene3D" id="3.20.20.70">
    <property type="entry name" value="Aldolase class I"/>
    <property type="match status" value="1"/>
</dbReference>
<dbReference type="RefSeq" id="WP_107866277.1">
    <property type="nucleotide sequence ID" value="NZ_QAON01000012.1"/>
</dbReference>
<comment type="catalytic activity">
    <reaction evidence="7 9 10">
        <text>2-(2-carboxy-4-methylthiazol-5-yl)ethyl phosphate + 4-amino-2-methyl-5-(diphosphooxymethyl)pyrimidine + 2 H(+) = thiamine phosphate + CO2 + diphosphate</text>
        <dbReference type="Rhea" id="RHEA:47848"/>
        <dbReference type="ChEBI" id="CHEBI:15378"/>
        <dbReference type="ChEBI" id="CHEBI:16526"/>
        <dbReference type="ChEBI" id="CHEBI:33019"/>
        <dbReference type="ChEBI" id="CHEBI:37575"/>
        <dbReference type="ChEBI" id="CHEBI:57841"/>
        <dbReference type="ChEBI" id="CHEBI:62890"/>
        <dbReference type="EC" id="2.5.1.3"/>
    </reaction>
</comment>